<dbReference type="AlphaFoldDB" id="A0A0M6YN08"/>
<dbReference type="PROSITE" id="PS51257">
    <property type="entry name" value="PROKAR_LIPOPROTEIN"/>
    <property type="match status" value="1"/>
</dbReference>
<dbReference type="STRING" id="420998.JDO7802_02440"/>
<feature type="chain" id="PRO_5005808221" description="Secreted protein" evidence="1">
    <location>
        <begin position="26"/>
        <end position="137"/>
    </location>
</feature>
<proteinExistence type="predicted"/>
<dbReference type="Proteomes" id="UP000049222">
    <property type="component" value="Unassembled WGS sequence"/>
</dbReference>
<dbReference type="EMBL" id="CXSU01000012">
    <property type="protein sequence ID" value="CTQ50416.1"/>
    <property type="molecule type" value="Genomic_DNA"/>
</dbReference>
<gene>
    <name evidence="2" type="ORF">JDO7802_02440</name>
</gene>
<keyword evidence="1" id="KW-0732">Signal</keyword>
<keyword evidence="3" id="KW-1185">Reference proteome</keyword>
<evidence type="ECO:0000313" key="2">
    <source>
        <dbReference type="EMBL" id="CTQ50416.1"/>
    </source>
</evidence>
<evidence type="ECO:0000313" key="3">
    <source>
        <dbReference type="Proteomes" id="UP000049222"/>
    </source>
</evidence>
<accession>A0A0M6YN08</accession>
<feature type="signal peptide" evidence="1">
    <location>
        <begin position="1"/>
        <end position="25"/>
    </location>
</feature>
<reference evidence="2 3" key="1">
    <citation type="submission" date="2015-07" db="EMBL/GenBank/DDBJ databases">
        <authorList>
            <person name="Noorani M."/>
        </authorList>
    </citation>
    <scope>NUCLEOTIDE SEQUENCE [LARGE SCALE GENOMIC DNA]</scope>
    <source>
        <strain evidence="2 3">CECT 7802</strain>
    </source>
</reference>
<name>A0A0M6YN08_9RHOB</name>
<dbReference type="OrthoDB" id="7658657at2"/>
<sequence>MRPVLLLLPLAIAACQPILPGASGAAANIPPGEVRVASVAATPARVTLRLSNGKRCVAERPEGVPGNWSGVTSGEDCGYRLPFAVTFKQGAVPQRFTIEAAPAGTGPRAEVYVTDIDGVRRLFAAPLGSNVRFETQA</sequence>
<organism evidence="2 3">
    <name type="scientific">Jannaschia donghaensis</name>
    <dbReference type="NCBI Taxonomy" id="420998"/>
    <lineage>
        <taxon>Bacteria</taxon>
        <taxon>Pseudomonadati</taxon>
        <taxon>Pseudomonadota</taxon>
        <taxon>Alphaproteobacteria</taxon>
        <taxon>Rhodobacterales</taxon>
        <taxon>Roseobacteraceae</taxon>
        <taxon>Jannaschia</taxon>
    </lineage>
</organism>
<evidence type="ECO:0008006" key="4">
    <source>
        <dbReference type="Google" id="ProtNLM"/>
    </source>
</evidence>
<dbReference type="RefSeq" id="WP_144430607.1">
    <property type="nucleotide sequence ID" value="NZ_CXSU01000012.1"/>
</dbReference>
<evidence type="ECO:0000256" key="1">
    <source>
        <dbReference type="SAM" id="SignalP"/>
    </source>
</evidence>
<protein>
    <recommendedName>
        <fullName evidence="4">Secreted protein</fullName>
    </recommendedName>
</protein>